<gene>
    <name evidence="3" type="ORF">IAA48_02675</name>
</gene>
<accession>A0A9D1RDB7</accession>
<dbReference type="Pfam" id="PF05979">
    <property type="entry name" value="DUF896"/>
    <property type="match status" value="1"/>
</dbReference>
<dbReference type="PANTHER" id="PTHR37300">
    <property type="entry name" value="UPF0291 PROTEIN CBO2609/CLC_2481"/>
    <property type="match status" value="1"/>
</dbReference>
<dbReference type="PANTHER" id="PTHR37300:SF1">
    <property type="entry name" value="UPF0291 PROTEIN YNZC"/>
    <property type="match status" value="1"/>
</dbReference>
<dbReference type="GO" id="GO:0005737">
    <property type="term" value="C:cytoplasm"/>
    <property type="evidence" value="ECO:0007669"/>
    <property type="project" value="UniProtKB-SubCell"/>
</dbReference>
<name>A0A9D1RDB7_9FIRM</name>
<sequence length="72" mass="8574">MITDEQIKRINELARKSREKGLSDSEKDEQAQLRALYIQSIKESLTAQLDHTYIVDEKGNKRKIKRKEQWEN</sequence>
<evidence type="ECO:0000313" key="3">
    <source>
        <dbReference type="EMBL" id="HIW85375.1"/>
    </source>
</evidence>
<dbReference type="EMBL" id="DXGE01000011">
    <property type="protein sequence ID" value="HIW85375.1"/>
    <property type="molecule type" value="Genomic_DNA"/>
</dbReference>
<dbReference type="HAMAP" id="MF_01103">
    <property type="entry name" value="UPF0291"/>
    <property type="match status" value="1"/>
</dbReference>
<comment type="similarity">
    <text evidence="2">Belongs to the UPF0291 family.</text>
</comment>
<reference evidence="3" key="1">
    <citation type="journal article" date="2021" name="PeerJ">
        <title>Extensive microbial diversity within the chicken gut microbiome revealed by metagenomics and culture.</title>
        <authorList>
            <person name="Gilroy R."/>
            <person name="Ravi A."/>
            <person name="Getino M."/>
            <person name="Pursley I."/>
            <person name="Horton D.L."/>
            <person name="Alikhan N.F."/>
            <person name="Baker D."/>
            <person name="Gharbi K."/>
            <person name="Hall N."/>
            <person name="Watson M."/>
            <person name="Adriaenssens E.M."/>
            <person name="Foster-Nyarko E."/>
            <person name="Jarju S."/>
            <person name="Secka A."/>
            <person name="Antonio M."/>
            <person name="Oren A."/>
            <person name="Chaudhuri R.R."/>
            <person name="La Ragione R."/>
            <person name="Hildebrand F."/>
            <person name="Pallen M.J."/>
        </authorList>
    </citation>
    <scope>NUCLEOTIDE SEQUENCE</scope>
    <source>
        <strain evidence="3">421</strain>
    </source>
</reference>
<comment type="caution">
    <text evidence="3">The sequence shown here is derived from an EMBL/GenBank/DDBJ whole genome shotgun (WGS) entry which is preliminary data.</text>
</comment>
<dbReference type="InterPro" id="IPR009242">
    <property type="entry name" value="DUF896"/>
</dbReference>
<dbReference type="Proteomes" id="UP000824205">
    <property type="component" value="Unassembled WGS sequence"/>
</dbReference>
<proteinExistence type="inferred from homology"/>
<dbReference type="SUPFAM" id="SSF158221">
    <property type="entry name" value="YnzC-like"/>
    <property type="match status" value="1"/>
</dbReference>
<dbReference type="AlphaFoldDB" id="A0A9D1RDB7"/>
<evidence type="ECO:0000256" key="2">
    <source>
        <dbReference type="HAMAP-Rule" id="MF_01103"/>
    </source>
</evidence>
<keyword evidence="1 2" id="KW-0963">Cytoplasm</keyword>
<evidence type="ECO:0000256" key="1">
    <source>
        <dbReference type="ARBA" id="ARBA00022490"/>
    </source>
</evidence>
<protein>
    <recommendedName>
        <fullName evidence="2">UPF0291 protein IAA48_02675</fullName>
    </recommendedName>
</protein>
<reference evidence="3" key="2">
    <citation type="submission" date="2021-04" db="EMBL/GenBank/DDBJ databases">
        <authorList>
            <person name="Gilroy R."/>
        </authorList>
    </citation>
    <scope>NUCLEOTIDE SEQUENCE</scope>
    <source>
        <strain evidence="3">421</strain>
    </source>
</reference>
<dbReference type="Gene3D" id="1.10.287.540">
    <property type="entry name" value="Helix hairpin bin"/>
    <property type="match status" value="1"/>
</dbReference>
<comment type="subcellular location">
    <subcellularLocation>
        <location evidence="2">Cytoplasm</location>
    </subcellularLocation>
</comment>
<evidence type="ECO:0000313" key="4">
    <source>
        <dbReference type="Proteomes" id="UP000824205"/>
    </source>
</evidence>
<organism evidence="3 4">
    <name type="scientific">Candidatus Eubacterium faecipullorum</name>
    <dbReference type="NCBI Taxonomy" id="2838571"/>
    <lineage>
        <taxon>Bacteria</taxon>
        <taxon>Bacillati</taxon>
        <taxon>Bacillota</taxon>
        <taxon>Clostridia</taxon>
        <taxon>Eubacteriales</taxon>
        <taxon>Eubacteriaceae</taxon>
        <taxon>Eubacterium</taxon>
    </lineage>
</organism>